<gene>
    <name evidence="2" type="ORF">LZI70_11505</name>
</gene>
<dbReference type="Proteomes" id="UP001059120">
    <property type="component" value="Chromosome 1"/>
</dbReference>
<keyword evidence="1" id="KW-1133">Transmembrane helix</keyword>
<sequence>MWKHNTFGDIIEEEGDFVGYVAYALYKEQKVKWIHNYKDTTGDYPTPTQIETYFNSFHSSQDCIDKYREDAERMLNEYIDFSFSEELEAYQEAVKEEAIVQAVHKPFWTGVKENVVAGIVASVITGTISIGLWLHSEMKSAERRAEIFERIPVSEEVKQFLIETDSPPKKD</sequence>
<accession>A0ABY5G340</accession>
<protein>
    <submittedName>
        <fullName evidence="2">Uncharacterized protein</fullName>
    </submittedName>
</protein>
<evidence type="ECO:0000313" key="2">
    <source>
        <dbReference type="EMBL" id="UTT84297.1"/>
    </source>
</evidence>
<evidence type="ECO:0000313" key="3">
    <source>
        <dbReference type="Proteomes" id="UP001059120"/>
    </source>
</evidence>
<proteinExistence type="predicted"/>
<evidence type="ECO:0000256" key="1">
    <source>
        <dbReference type="SAM" id="Phobius"/>
    </source>
</evidence>
<name>A0ABY5G340_VIBPE</name>
<keyword evidence="3" id="KW-1185">Reference proteome</keyword>
<reference evidence="2" key="1">
    <citation type="submission" date="2022-01" db="EMBL/GenBank/DDBJ databases">
        <title>Alginate degradation mechanism of Vibrio pelagius WXL662.</title>
        <authorList>
            <person name="He X."/>
        </authorList>
    </citation>
    <scope>NUCLEOTIDE SEQUENCE</scope>
    <source>
        <strain evidence="2">WXL662</strain>
    </source>
</reference>
<dbReference type="RefSeq" id="WP_255230267.1">
    <property type="nucleotide sequence ID" value="NZ_CP090614.1"/>
</dbReference>
<dbReference type="EMBL" id="CP090614">
    <property type="protein sequence ID" value="UTT84297.1"/>
    <property type="molecule type" value="Genomic_DNA"/>
</dbReference>
<keyword evidence="1" id="KW-0812">Transmembrane</keyword>
<feature type="transmembrane region" description="Helical" evidence="1">
    <location>
        <begin position="115"/>
        <end position="134"/>
    </location>
</feature>
<organism evidence="2 3">
    <name type="scientific">Vibrio pelagius</name>
    <dbReference type="NCBI Taxonomy" id="28169"/>
    <lineage>
        <taxon>Bacteria</taxon>
        <taxon>Pseudomonadati</taxon>
        <taxon>Pseudomonadota</taxon>
        <taxon>Gammaproteobacteria</taxon>
        <taxon>Vibrionales</taxon>
        <taxon>Vibrionaceae</taxon>
        <taxon>Vibrio</taxon>
    </lineage>
</organism>
<keyword evidence="1" id="KW-0472">Membrane</keyword>